<dbReference type="KEGG" id="spsw:Sps_05543"/>
<name>A0A1S6HYD6_9GAMM</name>
<feature type="domain" description="Flagellar assembly protein FliH/Type III secretion system HrpE" evidence="7">
    <location>
        <begin position="68"/>
        <end position="193"/>
    </location>
</feature>
<comment type="similarity">
    <text evidence="5">Belongs to the SctL stator family.</text>
</comment>
<keyword evidence="3" id="KW-0963">Cytoplasm</keyword>
<keyword evidence="9" id="KW-1185">Reference proteome</keyword>
<sequence>MLSFVKVDTDNLNLVPGQKILKSADYMHFLESEHLIQAAQAKAAQIIKDAESVYEQEKLRGYEDGQQQAKQECAEVIVDTVAQCNRFYISSEKTLTQAVLSCVGTILQGFDDVEVTLTVVREALQLVSNQKQVILHVNPEQVVQVKERVSEVLSAFPEVGYVEVVADARLKNGGCILETEVGIIDASIDVQLQVLEKQIYKQFKQRESD</sequence>
<dbReference type="EMBL" id="CP014782">
    <property type="protein sequence ID" value="AQS40606.1"/>
    <property type="molecule type" value="Genomic_DNA"/>
</dbReference>
<dbReference type="STRING" id="225848.Sps_05543"/>
<keyword evidence="4" id="KW-0653">Protein transport</keyword>
<gene>
    <name evidence="8" type="ORF">Sps_05543</name>
</gene>
<dbReference type="SUPFAM" id="SSF160527">
    <property type="entry name" value="V-type ATPase subunit E-like"/>
    <property type="match status" value="1"/>
</dbReference>
<dbReference type="GO" id="GO:0005829">
    <property type="term" value="C:cytosol"/>
    <property type="evidence" value="ECO:0007669"/>
    <property type="project" value="TreeGrafter"/>
</dbReference>
<evidence type="ECO:0000256" key="6">
    <source>
        <dbReference type="ARBA" id="ARBA00040494"/>
    </source>
</evidence>
<dbReference type="RefSeq" id="WP_077755379.1">
    <property type="nucleotide sequence ID" value="NZ_CP014782.1"/>
</dbReference>
<dbReference type="OrthoDB" id="8221108at2"/>
<dbReference type="Proteomes" id="UP000189545">
    <property type="component" value="Chromosome"/>
</dbReference>
<evidence type="ECO:0000256" key="1">
    <source>
        <dbReference type="ARBA" id="ARBA00004496"/>
    </source>
</evidence>
<evidence type="ECO:0000313" key="9">
    <source>
        <dbReference type="Proteomes" id="UP000189545"/>
    </source>
</evidence>
<evidence type="ECO:0000256" key="4">
    <source>
        <dbReference type="ARBA" id="ARBA00022927"/>
    </source>
</evidence>
<dbReference type="PANTHER" id="PTHR34982">
    <property type="entry name" value="YOP PROTEINS TRANSLOCATION PROTEIN L"/>
    <property type="match status" value="1"/>
</dbReference>
<evidence type="ECO:0000259" key="7">
    <source>
        <dbReference type="Pfam" id="PF02108"/>
    </source>
</evidence>
<dbReference type="GO" id="GO:0030254">
    <property type="term" value="P:protein secretion by the type III secretion system"/>
    <property type="evidence" value="ECO:0007669"/>
    <property type="project" value="InterPro"/>
</dbReference>
<evidence type="ECO:0000256" key="2">
    <source>
        <dbReference type="ARBA" id="ARBA00022448"/>
    </source>
</evidence>
<proteinExistence type="inferred from homology"/>
<dbReference type="Pfam" id="PF02108">
    <property type="entry name" value="FliH"/>
    <property type="match status" value="1"/>
</dbReference>
<organism evidence="8 9">
    <name type="scientific">Shewanella psychrophila</name>
    <dbReference type="NCBI Taxonomy" id="225848"/>
    <lineage>
        <taxon>Bacteria</taxon>
        <taxon>Pseudomonadati</taxon>
        <taxon>Pseudomonadota</taxon>
        <taxon>Gammaproteobacteria</taxon>
        <taxon>Alteromonadales</taxon>
        <taxon>Shewanellaceae</taxon>
        <taxon>Shewanella</taxon>
    </lineage>
</organism>
<keyword evidence="2" id="KW-0813">Transport</keyword>
<dbReference type="AlphaFoldDB" id="A0A1S6HYD6"/>
<protein>
    <recommendedName>
        <fullName evidence="6">Type 3 secretion system stator protein</fullName>
    </recommendedName>
</protein>
<dbReference type="PANTHER" id="PTHR34982:SF4">
    <property type="entry name" value="TYPE 3 SECRETION SYSTEM STATOR PROTEIN"/>
    <property type="match status" value="1"/>
</dbReference>
<dbReference type="NCBIfam" id="TIGR02499">
    <property type="entry name" value="HrpE_YscL_not"/>
    <property type="match status" value="1"/>
</dbReference>
<dbReference type="InterPro" id="IPR051472">
    <property type="entry name" value="T3SS_Stator/FliH"/>
</dbReference>
<evidence type="ECO:0000256" key="3">
    <source>
        <dbReference type="ARBA" id="ARBA00022490"/>
    </source>
</evidence>
<dbReference type="InterPro" id="IPR018035">
    <property type="entry name" value="Flagellar_FliH/T3SS_HrpE"/>
</dbReference>
<accession>A0A1S6HYD6</accession>
<evidence type="ECO:0000313" key="8">
    <source>
        <dbReference type="EMBL" id="AQS40606.1"/>
    </source>
</evidence>
<dbReference type="InterPro" id="IPR012842">
    <property type="entry name" value="T3SS_SctL/SctL2"/>
</dbReference>
<dbReference type="NCBIfam" id="NF005392">
    <property type="entry name" value="PRK06937.1"/>
    <property type="match status" value="1"/>
</dbReference>
<reference evidence="8 9" key="1">
    <citation type="submission" date="2016-03" db="EMBL/GenBank/DDBJ databases">
        <title>Complete genome sequence of Shewanella psychrophila WP2, a deep sea bacterium isolated from west Pacific sediment.</title>
        <authorList>
            <person name="Xu G."/>
            <person name="Jian H."/>
        </authorList>
    </citation>
    <scope>NUCLEOTIDE SEQUENCE [LARGE SCALE GENOMIC DNA]</scope>
    <source>
        <strain evidence="8 9">WP2</strain>
    </source>
</reference>
<comment type="subcellular location">
    <subcellularLocation>
        <location evidence="1">Cytoplasm</location>
    </subcellularLocation>
</comment>
<evidence type="ECO:0000256" key="5">
    <source>
        <dbReference type="ARBA" id="ARBA00024335"/>
    </source>
</evidence>